<comment type="function">
    <text evidence="12">Catalyzes the conversion of uracil and 5-phospho-alpha-D-ribose 1-diphosphate (PRPP) to UMP and diphosphate.</text>
</comment>
<dbReference type="GO" id="GO:0004845">
    <property type="term" value="F:uracil phosphoribosyltransferase activity"/>
    <property type="evidence" value="ECO:0007669"/>
    <property type="project" value="UniProtKB-EC"/>
</dbReference>
<dbReference type="AlphaFoldDB" id="R9I360"/>
<sequence>MRHYVHHICTLAYLHISTFIVMKVINFAETNSVLNQYVAEIRDVAVQGDRMRFRRNIERIGEIMAYEMSKELTYSVKQVQTPLGVASVSTPDDEVVIATVFRAGLPLHTGFLNMFDHAGNAFVSAYRYYKDKECRTVDVHIEYIATPDLSKKTLLIVDPMLATGESMELAWKAFVTKGMPAKLQIACVIASRQGVEHLEKLFPGDEVTLWCAAIDPEMNEHSYIVPGLGDAGDLAFGDKI</sequence>
<name>R9I360_BACUN</name>
<keyword evidence="9" id="KW-0342">GTP-binding</keyword>
<evidence type="ECO:0000256" key="3">
    <source>
        <dbReference type="ARBA" id="ARBA00009516"/>
    </source>
</evidence>
<gene>
    <name evidence="16" type="ORF">C801_00636</name>
</gene>
<dbReference type="EMBL" id="ASSO01000004">
    <property type="protein sequence ID" value="EOS10693.1"/>
    <property type="molecule type" value="Genomic_DNA"/>
</dbReference>
<evidence type="ECO:0000256" key="5">
    <source>
        <dbReference type="ARBA" id="ARBA00022533"/>
    </source>
</evidence>
<organism evidence="16 17">
    <name type="scientific">Bacteroides uniformis dnLKV2</name>
    <dbReference type="NCBI Taxonomy" id="1235787"/>
    <lineage>
        <taxon>Bacteria</taxon>
        <taxon>Pseudomonadati</taxon>
        <taxon>Bacteroidota</taxon>
        <taxon>Bacteroidia</taxon>
        <taxon>Bacteroidales</taxon>
        <taxon>Bacteroidaceae</taxon>
        <taxon>Bacteroides</taxon>
    </lineage>
</organism>
<comment type="pathway">
    <text evidence="2">Pyrimidine metabolism; UMP biosynthesis via salvage pathway; UMP from uracil: step 1/1.</text>
</comment>
<evidence type="ECO:0000256" key="11">
    <source>
        <dbReference type="ARBA" id="ARBA00052919"/>
    </source>
</evidence>
<evidence type="ECO:0000256" key="6">
    <source>
        <dbReference type="ARBA" id="ARBA00022676"/>
    </source>
</evidence>
<dbReference type="PANTHER" id="PTHR43363">
    <property type="entry name" value="HYPOXANTHINE PHOSPHORIBOSYLTRANSFERASE"/>
    <property type="match status" value="1"/>
</dbReference>
<evidence type="ECO:0000259" key="15">
    <source>
        <dbReference type="Pfam" id="PF14681"/>
    </source>
</evidence>
<dbReference type="CDD" id="cd06223">
    <property type="entry name" value="PRTases_typeI"/>
    <property type="match status" value="1"/>
</dbReference>
<evidence type="ECO:0000256" key="14">
    <source>
        <dbReference type="ARBA" id="ARBA00079807"/>
    </source>
</evidence>
<evidence type="ECO:0000256" key="2">
    <source>
        <dbReference type="ARBA" id="ARBA00005180"/>
    </source>
</evidence>
<evidence type="ECO:0000256" key="7">
    <source>
        <dbReference type="ARBA" id="ARBA00022679"/>
    </source>
</evidence>
<evidence type="ECO:0000256" key="8">
    <source>
        <dbReference type="ARBA" id="ARBA00022741"/>
    </source>
</evidence>
<dbReference type="SUPFAM" id="SSF53271">
    <property type="entry name" value="PRTase-like"/>
    <property type="match status" value="1"/>
</dbReference>
<comment type="cofactor">
    <cofactor evidence="1">
        <name>Mg(2+)</name>
        <dbReference type="ChEBI" id="CHEBI:18420"/>
    </cofactor>
</comment>
<keyword evidence="8" id="KW-0547">Nucleotide-binding</keyword>
<evidence type="ECO:0000256" key="1">
    <source>
        <dbReference type="ARBA" id="ARBA00001946"/>
    </source>
</evidence>
<evidence type="ECO:0000256" key="12">
    <source>
        <dbReference type="ARBA" id="ARBA00056901"/>
    </source>
</evidence>
<comment type="caution">
    <text evidence="16">The sequence shown here is derived from an EMBL/GenBank/DDBJ whole genome shotgun (WGS) entry which is preliminary data.</text>
</comment>
<evidence type="ECO:0000313" key="16">
    <source>
        <dbReference type="EMBL" id="EOS10693.1"/>
    </source>
</evidence>
<comment type="catalytic activity">
    <reaction evidence="11">
        <text>UMP + diphosphate = 5-phospho-alpha-D-ribose 1-diphosphate + uracil</text>
        <dbReference type="Rhea" id="RHEA:13017"/>
        <dbReference type="ChEBI" id="CHEBI:17568"/>
        <dbReference type="ChEBI" id="CHEBI:33019"/>
        <dbReference type="ChEBI" id="CHEBI:57865"/>
        <dbReference type="ChEBI" id="CHEBI:58017"/>
        <dbReference type="EC" id="2.4.2.9"/>
    </reaction>
</comment>
<dbReference type="HOGENOM" id="CLU_067096_2_0_10"/>
<dbReference type="InterPro" id="IPR000836">
    <property type="entry name" value="PRTase_dom"/>
</dbReference>
<dbReference type="NCBIfam" id="NF001097">
    <property type="entry name" value="PRK00129.1"/>
    <property type="match status" value="1"/>
</dbReference>
<keyword evidence="7 16" id="KW-0808">Transferase</keyword>
<evidence type="ECO:0000256" key="13">
    <source>
        <dbReference type="ARBA" id="ARBA00072146"/>
    </source>
</evidence>
<evidence type="ECO:0000256" key="4">
    <source>
        <dbReference type="ARBA" id="ARBA00011894"/>
    </source>
</evidence>
<dbReference type="PANTHER" id="PTHR43363:SF1">
    <property type="entry name" value="HYPOXANTHINE-GUANINE PHOSPHORIBOSYLTRANSFERASE"/>
    <property type="match status" value="1"/>
</dbReference>
<dbReference type="FunFam" id="3.40.50.2020:FF:000023">
    <property type="entry name" value="Probable uracil phosphoribosyltransferase"/>
    <property type="match status" value="1"/>
</dbReference>
<accession>R9I360</accession>
<evidence type="ECO:0000256" key="9">
    <source>
        <dbReference type="ARBA" id="ARBA00023134"/>
    </source>
</evidence>
<dbReference type="GO" id="GO:0005525">
    <property type="term" value="F:GTP binding"/>
    <property type="evidence" value="ECO:0007669"/>
    <property type="project" value="UniProtKB-KW"/>
</dbReference>
<dbReference type="EC" id="2.4.2.9" evidence="4"/>
<evidence type="ECO:0000256" key="10">
    <source>
        <dbReference type="ARBA" id="ARBA00031082"/>
    </source>
</evidence>
<feature type="domain" description="Phosphoribosyltransferase" evidence="15">
    <location>
        <begin position="32"/>
        <end position="237"/>
    </location>
</feature>
<dbReference type="InterPro" id="IPR029057">
    <property type="entry name" value="PRTase-like"/>
</dbReference>
<proteinExistence type="inferred from homology"/>
<keyword evidence="5" id="KW-0021">Allosteric enzyme</keyword>
<comment type="similarity">
    <text evidence="3">Belongs to the UPRTase family.</text>
</comment>
<dbReference type="Pfam" id="PF14681">
    <property type="entry name" value="UPRTase"/>
    <property type="match status" value="1"/>
</dbReference>
<dbReference type="Gene3D" id="3.40.50.2020">
    <property type="match status" value="1"/>
</dbReference>
<dbReference type="Proteomes" id="UP000014212">
    <property type="component" value="Unassembled WGS sequence"/>
</dbReference>
<keyword evidence="6 16" id="KW-0328">Glycosyltransferase</keyword>
<evidence type="ECO:0000313" key="17">
    <source>
        <dbReference type="Proteomes" id="UP000014212"/>
    </source>
</evidence>
<reference evidence="16 17" key="1">
    <citation type="submission" date="2013-04" db="EMBL/GenBank/DDBJ databases">
        <title>The Genome Sequence of Bacteroides uniformis dnLKV2.</title>
        <authorList>
            <consortium name="The Broad Institute Genomics Platform"/>
            <consortium name="The Broad Institute Genome Sequencing Center for Infectious Disease"/>
            <person name="Earl A."/>
            <person name="Xavier R."/>
            <person name="Kuhn K."/>
            <person name="Stappenbeck T."/>
            <person name="Walker B."/>
            <person name="Young S."/>
            <person name="Zeng Q."/>
            <person name="Gargeya S."/>
            <person name="Fitzgerald M."/>
            <person name="Haas B."/>
            <person name="Abouelleil A."/>
            <person name="Allen A.W."/>
            <person name="Alvarado L."/>
            <person name="Arachchi H.M."/>
            <person name="Berlin A.M."/>
            <person name="Chapman S.B."/>
            <person name="Gainer-Dewar J."/>
            <person name="Goldberg J."/>
            <person name="Griggs A."/>
            <person name="Gujja S."/>
            <person name="Hansen M."/>
            <person name="Howarth C."/>
            <person name="Imamovic A."/>
            <person name="Ireland A."/>
            <person name="Larimer J."/>
            <person name="McCowan C."/>
            <person name="Murphy C."/>
            <person name="Pearson M."/>
            <person name="Poon T.W."/>
            <person name="Priest M."/>
            <person name="Roberts A."/>
            <person name="Saif S."/>
            <person name="Shea T."/>
            <person name="Sisk P."/>
            <person name="Sykes S."/>
            <person name="Wortman J."/>
            <person name="Nusbaum C."/>
            <person name="Birren B."/>
        </authorList>
    </citation>
    <scope>NUCLEOTIDE SEQUENCE [LARGE SCALE GENOMIC DNA]</scope>
    <source>
        <strain evidence="17">dnLKV2</strain>
    </source>
</reference>
<protein>
    <recommendedName>
        <fullName evidence="13">Uracil phosphoribosyltransferase</fullName>
        <ecNumber evidence="4">2.4.2.9</ecNumber>
    </recommendedName>
    <alternativeName>
        <fullName evidence="10">UMP pyrophosphorylase</fullName>
    </alternativeName>
    <alternativeName>
        <fullName evidence="14">UPRTase</fullName>
    </alternativeName>
</protein>